<organism evidence="1 2">
    <name type="scientific">Fodinibius salipaludis</name>
    <dbReference type="NCBI Taxonomy" id="2032627"/>
    <lineage>
        <taxon>Bacteria</taxon>
        <taxon>Pseudomonadati</taxon>
        <taxon>Balneolota</taxon>
        <taxon>Balneolia</taxon>
        <taxon>Balneolales</taxon>
        <taxon>Balneolaceae</taxon>
        <taxon>Fodinibius</taxon>
    </lineage>
</organism>
<name>A0A2A2G8R1_9BACT</name>
<protein>
    <recommendedName>
        <fullName evidence="3">DUF5723 domain-containing protein</fullName>
    </recommendedName>
</protein>
<comment type="caution">
    <text evidence="1">The sequence shown here is derived from an EMBL/GenBank/DDBJ whole genome shotgun (WGS) entry which is preliminary data.</text>
</comment>
<reference evidence="1 2" key="1">
    <citation type="submission" date="2017-08" db="EMBL/GenBank/DDBJ databases">
        <title>Aliifodinibius alkalisoli sp. nov., isolated from saline alkaline soil.</title>
        <authorList>
            <person name="Liu D."/>
            <person name="Zhang G."/>
        </authorList>
    </citation>
    <scope>NUCLEOTIDE SEQUENCE [LARGE SCALE GENOMIC DNA]</scope>
    <source>
        <strain evidence="1 2">WN023</strain>
    </source>
</reference>
<keyword evidence="2" id="KW-1185">Reference proteome</keyword>
<dbReference type="AlphaFoldDB" id="A0A2A2G8R1"/>
<dbReference type="EMBL" id="NSKE01000009">
    <property type="protein sequence ID" value="PAU93217.1"/>
    <property type="molecule type" value="Genomic_DNA"/>
</dbReference>
<evidence type="ECO:0008006" key="3">
    <source>
        <dbReference type="Google" id="ProtNLM"/>
    </source>
</evidence>
<evidence type="ECO:0000313" key="2">
    <source>
        <dbReference type="Proteomes" id="UP000218831"/>
    </source>
</evidence>
<sequence>MQAQAVIGARELAVGQATTALQNTDWSMFGNPALMSEDARSVSFFGVRYFGLSEITDMAFAGSYPTKLGVMGAGAHRYGDDLFNESRLRLGYKHSFAGFHFGAIFNYSHVAFGGGYGSAGAFGVDVGLAASVVSDLWIGAKTTNINQPEYGSKNNEKLPRELSIGLSYQLSDKALFSTDVVKDVQFPISYRGGVEVSIIKSLVGRTGITTEPLTFSGGFGYGSDLWAVNISVQRHENRVLGYSPAIDFKVTW</sequence>
<gene>
    <name evidence="1" type="ORF">CK503_12390</name>
</gene>
<dbReference type="Proteomes" id="UP000218831">
    <property type="component" value="Unassembled WGS sequence"/>
</dbReference>
<dbReference type="OrthoDB" id="1523622at2"/>
<evidence type="ECO:0000313" key="1">
    <source>
        <dbReference type="EMBL" id="PAU93217.1"/>
    </source>
</evidence>
<accession>A0A2A2G8R1</accession>
<proteinExistence type="predicted"/>
<dbReference type="RefSeq" id="WP_095607144.1">
    <property type="nucleotide sequence ID" value="NZ_NSKE01000009.1"/>
</dbReference>
<dbReference type="SUPFAM" id="SSF56935">
    <property type="entry name" value="Porins"/>
    <property type="match status" value="1"/>
</dbReference>
<dbReference type="Gene3D" id="2.40.160.60">
    <property type="entry name" value="Outer membrane protein transport protein (OMPP1/FadL/TodX)"/>
    <property type="match status" value="1"/>
</dbReference>